<organism evidence="5 6">
    <name type="scientific">Streptosporangium jomthongense</name>
    <dbReference type="NCBI Taxonomy" id="1193683"/>
    <lineage>
        <taxon>Bacteria</taxon>
        <taxon>Bacillati</taxon>
        <taxon>Actinomycetota</taxon>
        <taxon>Actinomycetes</taxon>
        <taxon>Streptosporangiales</taxon>
        <taxon>Streptosporangiaceae</taxon>
        <taxon>Streptosporangium</taxon>
    </lineage>
</organism>
<keyword evidence="3" id="KW-0804">Transcription</keyword>
<dbReference type="PROSITE" id="PS50949">
    <property type="entry name" value="HTH_GNTR"/>
    <property type="match status" value="1"/>
</dbReference>
<keyword evidence="1" id="KW-0805">Transcription regulation</keyword>
<keyword evidence="6" id="KW-1185">Reference proteome</keyword>
<dbReference type="Gene3D" id="1.10.10.10">
    <property type="entry name" value="Winged helix-like DNA-binding domain superfamily/Winged helix DNA-binding domain"/>
    <property type="match status" value="1"/>
</dbReference>
<dbReference type="EMBL" id="JBHSBC010000014">
    <property type="protein sequence ID" value="MFC3981446.1"/>
    <property type="molecule type" value="Genomic_DNA"/>
</dbReference>
<dbReference type="CDD" id="cd07377">
    <property type="entry name" value="WHTH_GntR"/>
    <property type="match status" value="1"/>
</dbReference>
<dbReference type="Proteomes" id="UP001595698">
    <property type="component" value="Unassembled WGS sequence"/>
</dbReference>
<dbReference type="SMART" id="SM00345">
    <property type="entry name" value="HTH_GNTR"/>
    <property type="match status" value="1"/>
</dbReference>
<evidence type="ECO:0000313" key="6">
    <source>
        <dbReference type="Proteomes" id="UP001595698"/>
    </source>
</evidence>
<dbReference type="PANTHER" id="PTHR44846">
    <property type="entry name" value="MANNOSYL-D-GLYCERATE TRANSPORT/METABOLISM SYSTEM REPRESSOR MNGR-RELATED"/>
    <property type="match status" value="1"/>
</dbReference>
<dbReference type="Pfam" id="PF00392">
    <property type="entry name" value="GntR"/>
    <property type="match status" value="1"/>
</dbReference>
<accession>A0ABV8F0P1</accession>
<evidence type="ECO:0000256" key="2">
    <source>
        <dbReference type="ARBA" id="ARBA00023125"/>
    </source>
</evidence>
<comment type="caution">
    <text evidence="5">The sequence shown here is derived from an EMBL/GenBank/DDBJ whole genome shotgun (WGS) entry which is preliminary data.</text>
</comment>
<evidence type="ECO:0000313" key="5">
    <source>
        <dbReference type="EMBL" id="MFC3981446.1"/>
    </source>
</evidence>
<evidence type="ECO:0000256" key="3">
    <source>
        <dbReference type="ARBA" id="ARBA00023163"/>
    </source>
</evidence>
<dbReference type="SUPFAM" id="SSF46785">
    <property type="entry name" value="Winged helix' DNA-binding domain"/>
    <property type="match status" value="1"/>
</dbReference>
<protein>
    <submittedName>
        <fullName evidence="5">Winged helix-turn-helix domain-containing protein</fullName>
    </submittedName>
</protein>
<name>A0ABV8F0P1_9ACTN</name>
<sequence length="89" mass="9278">MAATIEPGDPGDSVPAHLRLAGILRARITSGELQLDRPLPSEESLQRSYGLDPGSVRRAIQVLSDEGLVYTVEGGGAYVSSRAEETGGG</sequence>
<reference evidence="6" key="1">
    <citation type="journal article" date="2019" name="Int. J. Syst. Evol. Microbiol.">
        <title>The Global Catalogue of Microorganisms (GCM) 10K type strain sequencing project: providing services to taxonomists for standard genome sequencing and annotation.</title>
        <authorList>
            <consortium name="The Broad Institute Genomics Platform"/>
            <consortium name="The Broad Institute Genome Sequencing Center for Infectious Disease"/>
            <person name="Wu L."/>
            <person name="Ma J."/>
        </authorList>
    </citation>
    <scope>NUCLEOTIDE SEQUENCE [LARGE SCALE GENOMIC DNA]</scope>
    <source>
        <strain evidence="6">TBRC 7912</strain>
    </source>
</reference>
<feature type="domain" description="HTH gntR-type" evidence="4">
    <location>
        <begin position="14"/>
        <end position="82"/>
    </location>
</feature>
<dbReference type="InterPro" id="IPR050679">
    <property type="entry name" value="Bact_HTH_transcr_reg"/>
</dbReference>
<gene>
    <name evidence="5" type="ORF">ACFOYY_15005</name>
</gene>
<dbReference type="PANTHER" id="PTHR44846:SF1">
    <property type="entry name" value="MANNOSYL-D-GLYCERATE TRANSPORT_METABOLISM SYSTEM REPRESSOR MNGR-RELATED"/>
    <property type="match status" value="1"/>
</dbReference>
<dbReference type="InterPro" id="IPR036390">
    <property type="entry name" value="WH_DNA-bd_sf"/>
</dbReference>
<evidence type="ECO:0000259" key="4">
    <source>
        <dbReference type="PROSITE" id="PS50949"/>
    </source>
</evidence>
<evidence type="ECO:0000256" key="1">
    <source>
        <dbReference type="ARBA" id="ARBA00023015"/>
    </source>
</evidence>
<proteinExistence type="predicted"/>
<dbReference type="RefSeq" id="WP_352008417.1">
    <property type="nucleotide sequence ID" value="NZ_JBHSBC010000014.1"/>
</dbReference>
<dbReference type="InterPro" id="IPR036388">
    <property type="entry name" value="WH-like_DNA-bd_sf"/>
</dbReference>
<dbReference type="InterPro" id="IPR000524">
    <property type="entry name" value="Tscrpt_reg_HTH_GntR"/>
</dbReference>
<keyword evidence="2" id="KW-0238">DNA-binding</keyword>